<dbReference type="OrthoDB" id="286632at2759"/>
<dbReference type="Proteomes" id="UP000692954">
    <property type="component" value="Unassembled WGS sequence"/>
</dbReference>
<sequence length="383" mass="46194">MNYPNYDLLSYLKQKDQAIRNQLIPIRVDFDEYQEQILRYFRTIFEQTANLSQEQQLEIEIKIGTFIAKEQNHQNMIDNFKFASKYHHILITQLAQYYTFQPNFALFPQTKWDTNSLSQSYISLTQYFRNLEKQKDEFASQIYSLYIDPEKMLPSLRQNYGLRLDMLLQNGQRISVYLNGRKAIIQKKRLENLDIMKDNIQYRLSANIENKFNVPVDFDDFIERNKFRSIRFKQYQIIEYQFLEISLSRVLTVDTFNFQELRGQFKENGSIQWKKLLYHLLSKLYDVTPELKFPSIKDNIINNIRRCEIEFEIHDINFFRQNLSAFARMQRNVDSFFYCDIVSSDILYSQIQKIHPDADRRKYCSPLIGNYLQTVYRVANKYV</sequence>
<accession>A0A8S1RF47</accession>
<gene>
    <name evidence="1" type="ORF">PSON_ATCC_30995.1.T1680079</name>
</gene>
<protein>
    <submittedName>
        <fullName evidence="1">Uncharacterized protein</fullName>
    </submittedName>
</protein>
<dbReference type="AlphaFoldDB" id="A0A8S1RF47"/>
<keyword evidence="2" id="KW-1185">Reference proteome</keyword>
<proteinExistence type="predicted"/>
<reference evidence="1" key="1">
    <citation type="submission" date="2021-01" db="EMBL/GenBank/DDBJ databases">
        <authorList>
            <consortium name="Genoscope - CEA"/>
            <person name="William W."/>
        </authorList>
    </citation>
    <scope>NUCLEOTIDE SEQUENCE</scope>
</reference>
<comment type="caution">
    <text evidence="1">The sequence shown here is derived from an EMBL/GenBank/DDBJ whole genome shotgun (WGS) entry which is preliminary data.</text>
</comment>
<dbReference type="EMBL" id="CAJJDN010000168">
    <property type="protein sequence ID" value="CAD8126578.1"/>
    <property type="molecule type" value="Genomic_DNA"/>
</dbReference>
<organism evidence="1 2">
    <name type="scientific">Paramecium sonneborni</name>
    <dbReference type="NCBI Taxonomy" id="65129"/>
    <lineage>
        <taxon>Eukaryota</taxon>
        <taxon>Sar</taxon>
        <taxon>Alveolata</taxon>
        <taxon>Ciliophora</taxon>
        <taxon>Intramacronucleata</taxon>
        <taxon>Oligohymenophorea</taxon>
        <taxon>Peniculida</taxon>
        <taxon>Parameciidae</taxon>
        <taxon>Paramecium</taxon>
    </lineage>
</organism>
<evidence type="ECO:0000313" key="2">
    <source>
        <dbReference type="Proteomes" id="UP000692954"/>
    </source>
</evidence>
<name>A0A8S1RF47_9CILI</name>
<evidence type="ECO:0000313" key="1">
    <source>
        <dbReference type="EMBL" id="CAD8126578.1"/>
    </source>
</evidence>